<feature type="transmembrane region" description="Helical" evidence="7">
    <location>
        <begin position="597"/>
        <end position="615"/>
    </location>
</feature>
<feature type="transmembrane region" description="Helical" evidence="7">
    <location>
        <begin position="372"/>
        <end position="392"/>
    </location>
</feature>
<dbReference type="RefSeq" id="WP_377185510.1">
    <property type="nucleotide sequence ID" value="NZ_JBHUOG010000002.1"/>
</dbReference>
<dbReference type="Proteomes" id="UP001597479">
    <property type="component" value="Unassembled WGS sequence"/>
</dbReference>
<feature type="transmembrane region" description="Helical" evidence="7">
    <location>
        <begin position="439"/>
        <end position="461"/>
    </location>
</feature>
<evidence type="ECO:0000313" key="9">
    <source>
        <dbReference type="EMBL" id="MFD2795439.1"/>
    </source>
</evidence>
<feature type="domain" description="Membrane transport protein MMPL" evidence="8">
    <location>
        <begin position="175"/>
        <end position="401"/>
    </location>
</feature>
<feature type="transmembrane region" description="Helical" evidence="7">
    <location>
        <begin position="741"/>
        <end position="764"/>
    </location>
</feature>
<dbReference type="SUPFAM" id="SSF82866">
    <property type="entry name" value="Multidrug efflux transporter AcrB transmembrane domain"/>
    <property type="match status" value="2"/>
</dbReference>
<reference evidence="10" key="1">
    <citation type="journal article" date="2019" name="Int. J. Syst. Evol. Microbiol.">
        <title>The Global Catalogue of Microorganisms (GCM) 10K type strain sequencing project: providing services to taxonomists for standard genome sequencing and annotation.</title>
        <authorList>
            <consortium name="The Broad Institute Genomics Platform"/>
            <consortium name="The Broad Institute Genome Sequencing Center for Infectious Disease"/>
            <person name="Wu L."/>
            <person name="Ma J."/>
        </authorList>
    </citation>
    <scope>NUCLEOTIDE SEQUENCE [LARGE SCALE GENOMIC DNA]</scope>
    <source>
        <strain evidence="10">CCM 7044</strain>
    </source>
</reference>
<feature type="transmembrane region" description="Helical" evidence="7">
    <location>
        <begin position="248"/>
        <end position="268"/>
    </location>
</feature>
<organism evidence="9 10">
    <name type="scientific">Promicromonospora vindobonensis</name>
    <dbReference type="NCBI Taxonomy" id="195748"/>
    <lineage>
        <taxon>Bacteria</taxon>
        <taxon>Bacillati</taxon>
        <taxon>Actinomycetota</taxon>
        <taxon>Actinomycetes</taxon>
        <taxon>Micrococcales</taxon>
        <taxon>Promicromonosporaceae</taxon>
        <taxon>Promicromonospora</taxon>
    </lineage>
</organism>
<dbReference type="PANTHER" id="PTHR33406:SF11">
    <property type="entry name" value="MEMBRANE PROTEIN SCO6666-RELATED"/>
    <property type="match status" value="1"/>
</dbReference>
<keyword evidence="10" id="KW-1185">Reference proteome</keyword>
<keyword evidence="4 7" id="KW-0812">Transmembrane</keyword>
<keyword evidence="3" id="KW-1003">Cell membrane</keyword>
<evidence type="ECO:0000313" key="10">
    <source>
        <dbReference type="Proteomes" id="UP001597479"/>
    </source>
</evidence>
<feature type="transmembrane region" description="Helical" evidence="7">
    <location>
        <begin position="622"/>
        <end position="645"/>
    </location>
</feature>
<name>A0ABW5VW15_9MICO</name>
<evidence type="ECO:0000256" key="3">
    <source>
        <dbReference type="ARBA" id="ARBA00022475"/>
    </source>
</evidence>
<dbReference type="Gene3D" id="1.20.1640.10">
    <property type="entry name" value="Multidrug efflux transporter AcrB transmembrane domain"/>
    <property type="match status" value="2"/>
</dbReference>
<sequence length="783" mass="78340">MLTSLFDALGRTVARRPLTTVAVWFVLAATGFLAAATGLGGPSLLDRVAVSAPSAPGSDSAAAEAVLADAAPGGGAVSLVVEGVEPDDPAVASTMGALSARIAELDGVATVVNPYVLDGGPANPAARDLVSEDGDGFVTYVLLEDGTGNVARAGRSEAAAARDAEAERAVVHDAVVDRLEAVPAALRRDAGDAAAAASGLVTSTDLVDDAVRDQARDDLRTGTLVALPVALVVAALALGGLLAAAVPLAAAIAALGTGLGVLYVLTFLPTQAVVVDASLPAVVAMLATGVTLGNGLFLTARFREELAALSGLAGEARLLRRRRRDGVVVEAVARASATAGLAVTLSTLALVAAAAGLLVLSPAVVLGAGAGALAAALLALLAAVTLVPALLALTERRLARPGALHLAAVGLLGQRYRAAREGAARPRRVVARFVRRRRWAVAVGCLAVLLGLAAPAVALQVRSTSAIELLPDDAEQRRFVETLAASYPASEGAEVTVLARAAPDDVGPLAAEIGELDGVSRVDEPSALDPAEAGTPQITTRTDHTVVGVHTGAADATSQEAQDVVRAVRGLGAPYEVLVTGRAATQVDLAETLAQRGWPAAAAVAVVAALLVLLATGSATVAATAVVSGVLTLGVSLGVLVLAFQLGALTLPLGVASVGGIEANVLATVAALAFGLGCAHTLLVTSRVAELRAAGTPDTEAVRRGLHRSGRSVLAAVLVVVVVCAAFMAGGGLVINETGFAVTVAALVDLLVLALLWPAALAVLGRRAWWAPRAVRRAHARLS</sequence>
<feature type="transmembrane region" description="Helical" evidence="7">
    <location>
        <begin position="280"/>
        <end position="300"/>
    </location>
</feature>
<comment type="similarity">
    <text evidence="2">Belongs to the resistance-nodulation-cell division (RND) (TC 2.A.6) family. MmpL subfamily.</text>
</comment>
<keyword evidence="6 7" id="KW-0472">Membrane</keyword>
<dbReference type="PANTHER" id="PTHR33406">
    <property type="entry name" value="MEMBRANE PROTEIN MJ1562-RELATED"/>
    <property type="match status" value="1"/>
</dbReference>
<dbReference type="InterPro" id="IPR050545">
    <property type="entry name" value="Mycobact_MmpL"/>
</dbReference>
<dbReference type="InterPro" id="IPR004869">
    <property type="entry name" value="MMPL_dom"/>
</dbReference>
<keyword evidence="5 7" id="KW-1133">Transmembrane helix</keyword>
<feature type="transmembrane region" description="Helical" evidence="7">
    <location>
        <begin position="339"/>
        <end position="360"/>
    </location>
</feature>
<comment type="subcellular location">
    <subcellularLocation>
        <location evidence="1">Cell membrane</location>
        <topology evidence="1">Multi-pass membrane protein</topology>
    </subcellularLocation>
</comment>
<evidence type="ECO:0000259" key="8">
    <source>
        <dbReference type="Pfam" id="PF03176"/>
    </source>
</evidence>
<comment type="caution">
    <text evidence="9">The sequence shown here is derived from an EMBL/GenBank/DDBJ whole genome shotgun (WGS) entry which is preliminary data.</text>
</comment>
<feature type="transmembrane region" description="Helical" evidence="7">
    <location>
        <begin position="222"/>
        <end position="242"/>
    </location>
</feature>
<evidence type="ECO:0000256" key="2">
    <source>
        <dbReference type="ARBA" id="ARBA00010157"/>
    </source>
</evidence>
<evidence type="ECO:0000256" key="7">
    <source>
        <dbReference type="SAM" id="Phobius"/>
    </source>
</evidence>
<accession>A0ABW5VW15</accession>
<feature type="transmembrane region" description="Helical" evidence="7">
    <location>
        <begin position="20"/>
        <end position="39"/>
    </location>
</feature>
<protein>
    <submittedName>
        <fullName evidence="9">MMPL family transporter</fullName>
    </submittedName>
</protein>
<gene>
    <name evidence="9" type="ORF">ACFS27_17910</name>
</gene>
<dbReference type="Pfam" id="PF03176">
    <property type="entry name" value="MMPL"/>
    <property type="match status" value="2"/>
</dbReference>
<evidence type="ECO:0000256" key="1">
    <source>
        <dbReference type="ARBA" id="ARBA00004651"/>
    </source>
</evidence>
<evidence type="ECO:0000256" key="4">
    <source>
        <dbReference type="ARBA" id="ARBA00022692"/>
    </source>
</evidence>
<feature type="transmembrane region" description="Helical" evidence="7">
    <location>
        <begin position="713"/>
        <end position="735"/>
    </location>
</feature>
<evidence type="ECO:0000256" key="6">
    <source>
        <dbReference type="ARBA" id="ARBA00023136"/>
    </source>
</evidence>
<feature type="transmembrane region" description="Helical" evidence="7">
    <location>
        <begin position="665"/>
        <end position="684"/>
    </location>
</feature>
<proteinExistence type="inferred from homology"/>
<feature type="domain" description="Membrane transport protein MMPL" evidence="8">
    <location>
        <begin position="553"/>
        <end position="773"/>
    </location>
</feature>
<evidence type="ECO:0000256" key="5">
    <source>
        <dbReference type="ARBA" id="ARBA00022989"/>
    </source>
</evidence>
<dbReference type="EMBL" id="JBHUOG010000002">
    <property type="protein sequence ID" value="MFD2795439.1"/>
    <property type="molecule type" value="Genomic_DNA"/>
</dbReference>